<dbReference type="InterPro" id="IPR036685">
    <property type="entry name" value="YehU-like_sf"/>
</dbReference>
<reference evidence="1 2" key="1">
    <citation type="submission" date="2018-06" db="EMBL/GenBank/DDBJ databases">
        <authorList>
            <consortium name="Pathogen Informatics"/>
            <person name="Doyle S."/>
        </authorList>
    </citation>
    <scope>NUCLEOTIDE SEQUENCE [LARGE SCALE GENOMIC DNA]</scope>
    <source>
        <strain evidence="1 2">NCTC12022</strain>
    </source>
</reference>
<protein>
    <submittedName>
        <fullName evidence="1">Uncharacterized protein</fullName>
    </submittedName>
</protein>
<dbReference type="Gene3D" id="1.10.10.610">
    <property type="entry name" value="YehU-like"/>
    <property type="match status" value="1"/>
</dbReference>
<proteinExistence type="predicted"/>
<gene>
    <name evidence="1" type="ORF">NCTC12022_02754</name>
</gene>
<name>A0A2X1QUR4_9GAMM</name>
<evidence type="ECO:0000313" key="2">
    <source>
        <dbReference type="Proteomes" id="UP000251942"/>
    </source>
</evidence>
<sequence length="38" mass="4359">MIEIDCHLLSELAVENLIMTLLTREANDYGEEEASYKT</sequence>
<accession>A0A2X1QUR4</accession>
<dbReference type="Proteomes" id="UP000251942">
    <property type="component" value="Unassembled WGS sequence"/>
</dbReference>
<dbReference type="AlphaFoldDB" id="A0A2X1QUR4"/>
<organism evidence="1 2">
    <name type="scientific">Legionella feeleii</name>
    <dbReference type="NCBI Taxonomy" id="453"/>
    <lineage>
        <taxon>Bacteria</taxon>
        <taxon>Pseudomonadati</taxon>
        <taxon>Pseudomonadota</taxon>
        <taxon>Gammaproteobacteria</taxon>
        <taxon>Legionellales</taxon>
        <taxon>Legionellaceae</taxon>
        <taxon>Legionella</taxon>
    </lineage>
</organism>
<evidence type="ECO:0000313" key="1">
    <source>
        <dbReference type="EMBL" id="SPX61997.1"/>
    </source>
</evidence>
<dbReference type="EMBL" id="UASS01000032">
    <property type="protein sequence ID" value="SPX61997.1"/>
    <property type="molecule type" value="Genomic_DNA"/>
</dbReference>